<sequence>MFKHMIRWIVVLAALLIFATALVLTPVLTQTHAAGTHSHTTQTTTATPTATSAATGGMMTPDYSWSH</sequence>
<dbReference type="RefSeq" id="WP_220205902.1">
    <property type="nucleotide sequence ID" value="NZ_BNJK01000001.1"/>
</dbReference>
<dbReference type="AlphaFoldDB" id="A0A8J3IP64"/>
<gene>
    <name evidence="2" type="ORF">KSF_052570</name>
</gene>
<keyword evidence="3" id="KW-1185">Reference proteome</keyword>
<dbReference type="EMBL" id="BNJK01000001">
    <property type="protein sequence ID" value="GHO95209.1"/>
    <property type="molecule type" value="Genomic_DNA"/>
</dbReference>
<dbReference type="Proteomes" id="UP000597444">
    <property type="component" value="Unassembled WGS sequence"/>
</dbReference>
<evidence type="ECO:0000256" key="1">
    <source>
        <dbReference type="SAM" id="MobiDB-lite"/>
    </source>
</evidence>
<organism evidence="2 3">
    <name type="scientific">Reticulibacter mediterranei</name>
    <dbReference type="NCBI Taxonomy" id="2778369"/>
    <lineage>
        <taxon>Bacteria</taxon>
        <taxon>Bacillati</taxon>
        <taxon>Chloroflexota</taxon>
        <taxon>Ktedonobacteria</taxon>
        <taxon>Ktedonobacterales</taxon>
        <taxon>Reticulibacteraceae</taxon>
        <taxon>Reticulibacter</taxon>
    </lineage>
</organism>
<evidence type="ECO:0000313" key="2">
    <source>
        <dbReference type="EMBL" id="GHO95209.1"/>
    </source>
</evidence>
<reference evidence="2" key="1">
    <citation type="submission" date="2020-10" db="EMBL/GenBank/DDBJ databases">
        <title>Taxonomic study of unclassified bacteria belonging to the class Ktedonobacteria.</title>
        <authorList>
            <person name="Yabe S."/>
            <person name="Wang C.M."/>
            <person name="Zheng Y."/>
            <person name="Sakai Y."/>
            <person name="Cavaletti L."/>
            <person name="Monciardini P."/>
            <person name="Donadio S."/>
        </authorList>
    </citation>
    <scope>NUCLEOTIDE SEQUENCE</scope>
    <source>
        <strain evidence="2">ID150040</strain>
    </source>
</reference>
<feature type="region of interest" description="Disordered" evidence="1">
    <location>
        <begin position="34"/>
        <end position="67"/>
    </location>
</feature>
<name>A0A8J3IP64_9CHLR</name>
<protein>
    <submittedName>
        <fullName evidence="2">Uncharacterized protein</fullName>
    </submittedName>
</protein>
<comment type="caution">
    <text evidence="2">The sequence shown here is derived from an EMBL/GenBank/DDBJ whole genome shotgun (WGS) entry which is preliminary data.</text>
</comment>
<proteinExistence type="predicted"/>
<evidence type="ECO:0000313" key="3">
    <source>
        <dbReference type="Proteomes" id="UP000597444"/>
    </source>
</evidence>
<accession>A0A8J3IP64</accession>
<feature type="compositionally biased region" description="Low complexity" evidence="1">
    <location>
        <begin position="34"/>
        <end position="61"/>
    </location>
</feature>